<keyword evidence="7" id="KW-0449">Lipoprotein</keyword>
<dbReference type="AlphaFoldDB" id="A0A060ZA64"/>
<evidence type="ECO:0000256" key="6">
    <source>
        <dbReference type="ARBA" id="ARBA00023139"/>
    </source>
</evidence>
<evidence type="ECO:0000256" key="1">
    <source>
        <dbReference type="ARBA" id="ARBA00004193"/>
    </source>
</evidence>
<name>A0A060ZA64_ONCMY</name>
<dbReference type="Pfam" id="PF15250">
    <property type="entry name" value="Raftlin"/>
    <property type="match status" value="1"/>
</dbReference>
<organism evidence="8 9">
    <name type="scientific">Oncorhynchus mykiss</name>
    <name type="common">Rainbow trout</name>
    <name type="synonym">Salmo gairdneri</name>
    <dbReference type="NCBI Taxonomy" id="8022"/>
    <lineage>
        <taxon>Eukaryota</taxon>
        <taxon>Metazoa</taxon>
        <taxon>Chordata</taxon>
        <taxon>Craniata</taxon>
        <taxon>Vertebrata</taxon>
        <taxon>Euteleostomi</taxon>
        <taxon>Actinopterygii</taxon>
        <taxon>Neopterygii</taxon>
        <taxon>Teleostei</taxon>
        <taxon>Protacanthopterygii</taxon>
        <taxon>Salmoniformes</taxon>
        <taxon>Salmonidae</taxon>
        <taxon>Salmoninae</taxon>
        <taxon>Oncorhynchus</taxon>
    </lineage>
</organism>
<evidence type="ECO:0000256" key="3">
    <source>
        <dbReference type="ARBA" id="ARBA00022475"/>
    </source>
</evidence>
<evidence type="ECO:0000256" key="7">
    <source>
        <dbReference type="ARBA" id="ARBA00023288"/>
    </source>
</evidence>
<accession>A0A060ZA64</accession>
<evidence type="ECO:0000313" key="8">
    <source>
        <dbReference type="EMBL" id="CDQ98170.1"/>
    </source>
</evidence>
<reference evidence="8" key="1">
    <citation type="journal article" date="2014" name="Nat. Commun.">
        <title>The rainbow trout genome provides novel insights into evolution after whole-genome duplication in vertebrates.</title>
        <authorList>
            <person name="Berthelot C."/>
            <person name="Brunet F."/>
            <person name="Chalopin D."/>
            <person name="Juanchich A."/>
            <person name="Bernard M."/>
            <person name="Noel B."/>
            <person name="Bento P."/>
            <person name="Da Silva C."/>
            <person name="Labadie K."/>
            <person name="Alberti A."/>
            <person name="Aury J.M."/>
            <person name="Louis A."/>
            <person name="Dehais P."/>
            <person name="Bardou P."/>
            <person name="Montfort J."/>
            <person name="Klopp C."/>
            <person name="Cabau C."/>
            <person name="Gaspin C."/>
            <person name="Thorgaard G.H."/>
            <person name="Boussaha M."/>
            <person name="Quillet E."/>
            <person name="Guyomard R."/>
            <person name="Galiana D."/>
            <person name="Bobe J."/>
            <person name="Volff J.N."/>
            <person name="Genet C."/>
            <person name="Wincker P."/>
            <person name="Jaillon O."/>
            <person name="Roest Crollius H."/>
            <person name="Guiguen Y."/>
        </authorList>
    </citation>
    <scope>NUCLEOTIDE SEQUENCE [LARGE SCALE GENOMIC DNA]</scope>
</reference>
<dbReference type="InterPro" id="IPR028169">
    <property type="entry name" value="Raftlin"/>
</dbReference>
<evidence type="ECO:0000256" key="5">
    <source>
        <dbReference type="ARBA" id="ARBA00023136"/>
    </source>
</evidence>
<keyword evidence="5" id="KW-0472">Membrane</keyword>
<dbReference type="STRING" id="8022.A0A060ZA64"/>
<dbReference type="PANTHER" id="PTHR17601:SF3">
    <property type="entry name" value="RAFTLIN"/>
    <property type="match status" value="1"/>
</dbReference>
<reference evidence="8" key="2">
    <citation type="submission" date="2014-03" db="EMBL/GenBank/DDBJ databases">
        <authorList>
            <person name="Genoscope - CEA"/>
        </authorList>
    </citation>
    <scope>NUCLEOTIDE SEQUENCE</scope>
</reference>
<evidence type="ECO:0000256" key="2">
    <source>
        <dbReference type="ARBA" id="ARBA00006390"/>
    </source>
</evidence>
<dbReference type="Proteomes" id="UP000193380">
    <property type="component" value="Unassembled WGS sequence"/>
</dbReference>
<evidence type="ECO:0000256" key="4">
    <source>
        <dbReference type="ARBA" id="ARBA00022707"/>
    </source>
</evidence>
<protein>
    <submittedName>
        <fullName evidence="8">Uncharacterized protein</fullName>
    </submittedName>
</protein>
<dbReference type="EMBL" id="FR935553">
    <property type="protein sequence ID" value="CDQ98170.1"/>
    <property type="molecule type" value="Genomic_DNA"/>
</dbReference>
<evidence type="ECO:0000313" key="9">
    <source>
        <dbReference type="Proteomes" id="UP000193380"/>
    </source>
</evidence>
<comment type="similarity">
    <text evidence="2">Belongs to the raftlin family.</text>
</comment>
<dbReference type="GO" id="GO:0005886">
    <property type="term" value="C:plasma membrane"/>
    <property type="evidence" value="ECO:0007669"/>
    <property type="project" value="UniProtKB-SubCell"/>
</dbReference>
<sequence length="80" mass="9090">MGCGLRKLKPSEESSPGKIYSTLKRPQVETKVGVAYTYQYVDFLVGKDGKTCNVSETIQWLFLSRLKNVLNHCYSKNTKL</sequence>
<gene>
    <name evidence="8" type="ORF">GSONMT00031226001</name>
</gene>
<keyword evidence="6" id="KW-0564">Palmitate</keyword>
<keyword evidence="4" id="KW-0519">Myristate</keyword>
<proteinExistence type="inferred from homology"/>
<dbReference type="PANTHER" id="PTHR17601">
    <property type="entry name" value="RAFTLIN-RELATED"/>
    <property type="match status" value="1"/>
</dbReference>
<keyword evidence="3" id="KW-1003">Cell membrane</keyword>
<comment type="subcellular location">
    <subcellularLocation>
        <location evidence="1">Cell membrane</location>
        <topology evidence="1">Lipid-anchor</topology>
    </subcellularLocation>
</comment>
<dbReference type="PaxDb" id="8022-A0A060ZA64"/>